<dbReference type="AlphaFoldDB" id="A0A538SFN1"/>
<evidence type="ECO:0000313" key="2">
    <source>
        <dbReference type="Proteomes" id="UP000320184"/>
    </source>
</evidence>
<dbReference type="Gene3D" id="3.30.300.20">
    <property type="match status" value="1"/>
</dbReference>
<dbReference type="Pfam" id="PF02566">
    <property type="entry name" value="OsmC"/>
    <property type="match status" value="1"/>
</dbReference>
<comment type="caution">
    <text evidence="1">The sequence shown here is derived from an EMBL/GenBank/DDBJ whole genome shotgun (WGS) entry which is preliminary data.</text>
</comment>
<sequence length="113" mass="12475">MALDSGAGRSALNPIETVLAALGGCEGMDVIEILRKKRQQVSGYEVTLTGERRAEHPRSYTRIELVHRVRGRDLSPAAIEEAILLSETKYCSVHASLSKEIEIVSRYEIVPDP</sequence>
<dbReference type="PANTHER" id="PTHR34352">
    <property type="entry name" value="PROTEIN YHFA"/>
    <property type="match status" value="1"/>
</dbReference>
<name>A0A538SFN1_UNCEI</name>
<dbReference type="Proteomes" id="UP000320184">
    <property type="component" value="Unassembled WGS sequence"/>
</dbReference>
<dbReference type="InterPro" id="IPR036102">
    <property type="entry name" value="OsmC/Ohrsf"/>
</dbReference>
<evidence type="ECO:0000313" key="1">
    <source>
        <dbReference type="EMBL" id="TMQ50178.1"/>
    </source>
</evidence>
<dbReference type="PANTHER" id="PTHR34352:SF1">
    <property type="entry name" value="PROTEIN YHFA"/>
    <property type="match status" value="1"/>
</dbReference>
<reference evidence="1 2" key="1">
    <citation type="journal article" date="2019" name="Nat. Microbiol.">
        <title>Mediterranean grassland soil C-N compound turnover is dependent on rainfall and depth, and is mediated by genomically divergent microorganisms.</title>
        <authorList>
            <person name="Diamond S."/>
            <person name="Andeer P.F."/>
            <person name="Li Z."/>
            <person name="Crits-Christoph A."/>
            <person name="Burstein D."/>
            <person name="Anantharaman K."/>
            <person name="Lane K.R."/>
            <person name="Thomas B.C."/>
            <person name="Pan C."/>
            <person name="Northen T.R."/>
            <person name="Banfield J.F."/>
        </authorList>
    </citation>
    <scope>NUCLEOTIDE SEQUENCE [LARGE SCALE GENOMIC DNA]</scope>
    <source>
        <strain evidence="1">WS_3</strain>
    </source>
</reference>
<dbReference type="SUPFAM" id="SSF82784">
    <property type="entry name" value="OsmC-like"/>
    <property type="match status" value="1"/>
</dbReference>
<accession>A0A538SFN1</accession>
<dbReference type="InterPro" id="IPR003718">
    <property type="entry name" value="OsmC/Ohr_fam"/>
</dbReference>
<dbReference type="EMBL" id="VBOT01000105">
    <property type="protein sequence ID" value="TMQ50178.1"/>
    <property type="molecule type" value="Genomic_DNA"/>
</dbReference>
<proteinExistence type="predicted"/>
<gene>
    <name evidence="1" type="ORF">E6K73_08490</name>
</gene>
<protein>
    <submittedName>
        <fullName evidence="1">OsmC family protein</fullName>
    </submittedName>
</protein>
<dbReference type="InterPro" id="IPR015946">
    <property type="entry name" value="KH_dom-like_a/b"/>
</dbReference>
<organism evidence="1 2">
    <name type="scientific">Eiseniibacteriota bacterium</name>
    <dbReference type="NCBI Taxonomy" id="2212470"/>
    <lineage>
        <taxon>Bacteria</taxon>
        <taxon>Candidatus Eiseniibacteriota</taxon>
    </lineage>
</organism>